<name>A0A7Z6UTV8_PSESH</name>
<gene>
    <name evidence="2" type="ORF">ALP21_200233</name>
</gene>
<evidence type="ECO:0000256" key="1">
    <source>
        <dbReference type="SAM" id="MobiDB-lite"/>
    </source>
</evidence>
<proteinExistence type="predicted"/>
<protein>
    <submittedName>
        <fullName evidence="2">Uncharacterized protein</fullName>
    </submittedName>
</protein>
<sequence>MTSAKVIGSPESSPATPVPQRLAANEMASMSAGVMSNLR</sequence>
<dbReference type="EMBL" id="RBUI01000068">
    <property type="protein sequence ID" value="RMU89163.1"/>
    <property type="molecule type" value="Genomic_DNA"/>
</dbReference>
<accession>A0A7Z6UTV8</accession>
<reference evidence="2 3" key="1">
    <citation type="submission" date="2018-08" db="EMBL/GenBank/DDBJ databases">
        <title>Recombination of ecologically and evolutionarily significant loci maintains genetic cohesion in the Pseudomonas syringae species complex.</title>
        <authorList>
            <person name="Dillon M."/>
            <person name="Thakur S."/>
            <person name="Almeida R.N.D."/>
            <person name="Weir B.S."/>
            <person name="Guttman D.S."/>
        </authorList>
    </citation>
    <scope>NUCLEOTIDE SEQUENCE [LARGE SCALE GENOMIC DNA]</scope>
    <source>
        <strain evidence="2 3">1449B</strain>
    </source>
</reference>
<evidence type="ECO:0000313" key="2">
    <source>
        <dbReference type="EMBL" id="RMU89163.1"/>
    </source>
</evidence>
<dbReference type="AlphaFoldDB" id="A0A7Z6UTV8"/>
<organism evidence="2 3">
    <name type="scientific">Pseudomonas savastanoi pv. phaseolicola</name>
    <name type="common">Pseudomonas syringae pv. phaseolicola</name>
    <dbReference type="NCBI Taxonomy" id="319"/>
    <lineage>
        <taxon>Bacteria</taxon>
        <taxon>Pseudomonadati</taxon>
        <taxon>Pseudomonadota</taxon>
        <taxon>Gammaproteobacteria</taxon>
        <taxon>Pseudomonadales</taxon>
        <taxon>Pseudomonadaceae</taxon>
        <taxon>Pseudomonas</taxon>
    </lineage>
</organism>
<dbReference type="Proteomes" id="UP000267078">
    <property type="component" value="Unassembled WGS sequence"/>
</dbReference>
<feature type="region of interest" description="Disordered" evidence="1">
    <location>
        <begin position="1"/>
        <end position="24"/>
    </location>
</feature>
<comment type="caution">
    <text evidence="2">The sequence shown here is derived from an EMBL/GenBank/DDBJ whole genome shotgun (WGS) entry which is preliminary data.</text>
</comment>
<evidence type="ECO:0000313" key="3">
    <source>
        <dbReference type="Proteomes" id="UP000267078"/>
    </source>
</evidence>